<protein>
    <recommendedName>
        <fullName evidence="2">MucBP domain-containing protein</fullName>
    </recommendedName>
</protein>
<reference evidence="3 4" key="1">
    <citation type="submission" date="2017-09" db="EMBL/GenBank/DDBJ databases">
        <title>Bacterial strain isolated from the female urinary microbiota.</title>
        <authorList>
            <person name="Thomas-White K."/>
            <person name="Kumar N."/>
            <person name="Forster S."/>
            <person name="Putonti C."/>
            <person name="Lawley T."/>
            <person name="Wolfe A.J."/>
        </authorList>
    </citation>
    <scope>NUCLEOTIDE SEQUENCE [LARGE SCALE GENOMIC DNA]</scope>
    <source>
        <strain evidence="3 4">UMB0115</strain>
    </source>
</reference>
<evidence type="ECO:0000313" key="4">
    <source>
        <dbReference type="Proteomes" id="UP000235723"/>
    </source>
</evidence>
<evidence type="ECO:0000256" key="1">
    <source>
        <dbReference type="ARBA" id="ARBA00022737"/>
    </source>
</evidence>
<feature type="domain" description="MucBP" evidence="2">
    <location>
        <begin position="2"/>
        <end position="60"/>
    </location>
</feature>
<dbReference type="EMBL" id="PNHD01000033">
    <property type="protein sequence ID" value="PMC59284.1"/>
    <property type="molecule type" value="Genomic_DNA"/>
</dbReference>
<dbReference type="Gene3D" id="3.10.20.320">
    <property type="entry name" value="Putative peptidoglycan bound protein (lpxtg motif)"/>
    <property type="match status" value="2"/>
</dbReference>
<organism evidence="3 4">
    <name type="scientific">Finegoldia magna</name>
    <name type="common">Peptostreptococcus magnus</name>
    <dbReference type="NCBI Taxonomy" id="1260"/>
    <lineage>
        <taxon>Bacteria</taxon>
        <taxon>Bacillati</taxon>
        <taxon>Bacillota</taxon>
        <taxon>Tissierellia</taxon>
        <taxon>Tissierellales</taxon>
        <taxon>Peptoniphilaceae</taxon>
        <taxon>Finegoldia</taxon>
    </lineage>
</organism>
<proteinExistence type="predicted"/>
<keyword evidence="1" id="KW-0677">Repeat</keyword>
<dbReference type="RefSeq" id="WP_180960103.1">
    <property type="nucleotide sequence ID" value="NZ_PNHD01000033.1"/>
</dbReference>
<sequence length="108" mass="12109">DKGNVLEEQSVVKKDAPVGEDYTTEQKTFDGYTFKEMDKTSAPKEGKVTKEDQTVIYVYTKDTTPEPGTDKGNVYVKYVDDKGNVLEEQSVVKKDAPVGEDYTTEQKT</sequence>
<gene>
    <name evidence="3" type="ORF">CJ208_09380</name>
</gene>
<dbReference type="AlphaFoldDB" id="A0A2N6SQE1"/>
<dbReference type="Pfam" id="PF06458">
    <property type="entry name" value="MucBP"/>
    <property type="match status" value="2"/>
</dbReference>
<feature type="non-terminal residue" evidence="3">
    <location>
        <position position="108"/>
    </location>
</feature>
<dbReference type="InterPro" id="IPR009459">
    <property type="entry name" value="MucBP_dom"/>
</dbReference>
<evidence type="ECO:0000313" key="3">
    <source>
        <dbReference type="EMBL" id="PMC59284.1"/>
    </source>
</evidence>
<feature type="non-terminal residue" evidence="3">
    <location>
        <position position="1"/>
    </location>
</feature>
<evidence type="ECO:0000259" key="2">
    <source>
        <dbReference type="Pfam" id="PF06458"/>
    </source>
</evidence>
<comment type="caution">
    <text evidence="3">The sequence shown here is derived from an EMBL/GenBank/DDBJ whole genome shotgun (WGS) entry which is preliminary data.</text>
</comment>
<name>A0A2N6SQE1_FINMA</name>
<dbReference type="Proteomes" id="UP000235723">
    <property type="component" value="Unassembled WGS sequence"/>
</dbReference>
<feature type="domain" description="MucBP" evidence="2">
    <location>
        <begin position="73"/>
        <end position="108"/>
    </location>
</feature>
<accession>A0A2N6SQE1</accession>